<evidence type="ECO:0000259" key="1">
    <source>
        <dbReference type="Pfam" id="PF06985"/>
    </source>
</evidence>
<feature type="domain" description="Heterokaryon incompatibility" evidence="1">
    <location>
        <begin position="210"/>
        <end position="358"/>
    </location>
</feature>
<dbReference type="InterPro" id="IPR010730">
    <property type="entry name" value="HET"/>
</dbReference>
<evidence type="ECO:0000313" key="3">
    <source>
        <dbReference type="Proteomes" id="UP000813444"/>
    </source>
</evidence>
<evidence type="ECO:0000313" key="2">
    <source>
        <dbReference type="EMBL" id="KAH7303066.1"/>
    </source>
</evidence>
<gene>
    <name evidence="2" type="ORF">B0I35DRAFT_384427</name>
</gene>
<sequence>MMAELCDRCEATFSYARQVFAQPVLADRCSFGFSSYQALEQNAENSTCRLCRIVFSCRRQDEIQRIVDGGNLDQLRCTFDFFDENRECLLMDVFTPRHTDAKIFGSKVRFRRSGRGGTDFSTVERSTWSWRSLGLVRGWLSKCSSLHEECSTLSAAGRLPLRFLDIDPENEIPQLQYKLDESHDIELLSLKRMPNVKLCLTADLPLKTQYLTLSHCWGRSPVTKLTNQNLEEYCQSIPSDVLERPTAATFRQAIHVARCLSFRYLWIDALCINQEDENEKDEEISYMDQIYTHATLNLSATAAHDGSGGLFFERGPETVDVCHSQQHPGIVAFLHPSHSFVHEVVKSPINKRAWVFQERMLATRVLHFCRSRLIWECCNLQEAEPLSEDIPTSVVAHPRQTKQLVLPHQRDLTAERARLRWANALERYSEASLSFRGDTLLALSAIAATLCRQRGLQPQDYAAGLWVADLPLSLRWRVARQPDRTAAEYIAPSWSWAALFCPIDVQRDAYVRVFADHFVPSIHLKREIAPFGSVMGGSLRLRGMLTSLCYLESEDCFRMGLSDNQAPTVVSSGFPGTIRDGLPDKVYKRSKKGQISRFVQESSQSYDLPFDESDVLICEWDNGIPGHPQTPQAIRFPLSGGNFLEVQDGSFFLLPLGQRKKESSDNEGEKEQSEADDRRGLFDRIEGLILHRTLAKGEYIRVGLFTTHCSMPLTKMKTS</sequence>
<accession>A0A8K0S7V1</accession>
<dbReference type="Proteomes" id="UP000813444">
    <property type="component" value="Unassembled WGS sequence"/>
</dbReference>
<dbReference type="PANTHER" id="PTHR33112">
    <property type="entry name" value="DOMAIN PROTEIN, PUTATIVE-RELATED"/>
    <property type="match status" value="1"/>
</dbReference>
<comment type="caution">
    <text evidence="2">The sequence shown here is derived from an EMBL/GenBank/DDBJ whole genome shotgun (WGS) entry which is preliminary data.</text>
</comment>
<dbReference type="AlphaFoldDB" id="A0A8K0S7V1"/>
<proteinExistence type="predicted"/>
<reference evidence="2" key="1">
    <citation type="journal article" date="2021" name="Nat. Commun.">
        <title>Genetic determinants of endophytism in the Arabidopsis root mycobiome.</title>
        <authorList>
            <person name="Mesny F."/>
            <person name="Miyauchi S."/>
            <person name="Thiergart T."/>
            <person name="Pickel B."/>
            <person name="Atanasova L."/>
            <person name="Karlsson M."/>
            <person name="Huettel B."/>
            <person name="Barry K.W."/>
            <person name="Haridas S."/>
            <person name="Chen C."/>
            <person name="Bauer D."/>
            <person name="Andreopoulos W."/>
            <person name="Pangilinan J."/>
            <person name="LaButti K."/>
            <person name="Riley R."/>
            <person name="Lipzen A."/>
            <person name="Clum A."/>
            <person name="Drula E."/>
            <person name="Henrissat B."/>
            <person name="Kohler A."/>
            <person name="Grigoriev I.V."/>
            <person name="Martin F.M."/>
            <person name="Hacquard S."/>
        </authorList>
    </citation>
    <scope>NUCLEOTIDE SEQUENCE</scope>
    <source>
        <strain evidence="2">MPI-CAGE-CH-0235</strain>
    </source>
</reference>
<dbReference type="OrthoDB" id="10029326at2759"/>
<protein>
    <submittedName>
        <fullName evidence="2">Heterokaryon incompatibility protein-domain-containing protein</fullName>
    </submittedName>
</protein>
<dbReference type="EMBL" id="JAGPNK010000041">
    <property type="protein sequence ID" value="KAH7303066.1"/>
    <property type="molecule type" value="Genomic_DNA"/>
</dbReference>
<name>A0A8K0S7V1_9HYPO</name>
<dbReference type="PANTHER" id="PTHR33112:SF16">
    <property type="entry name" value="HETEROKARYON INCOMPATIBILITY DOMAIN-CONTAINING PROTEIN"/>
    <property type="match status" value="1"/>
</dbReference>
<keyword evidence="3" id="KW-1185">Reference proteome</keyword>
<dbReference type="Pfam" id="PF06985">
    <property type="entry name" value="HET"/>
    <property type="match status" value="1"/>
</dbReference>
<organism evidence="2 3">
    <name type="scientific">Stachybotrys elegans</name>
    <dbReference type="NCBI Taxonomy" id="80388"/>
    <lineage>
        <taxon>Eukaryota</taxon>
        <taxon>Fungi</taxon>
        <taxon>Dikarya</taxon>
        <taxon>Ascomycota</taxon>
        <taxon>Pezizomycotina</taxon>
        <taxon>Sordariomycetes</taxon>
        <taxon>Hypocreomycetidae</taxon>
        <taxon>Hypocreales</taxon>
        <taxon>Stachybotryaceae</taxon>
        <taxon>Stachybotrys</taxon>
    </lineage>
</organism>